<sequence length="50" mass="5862">MKKLNTPDEIVVEVNKMNKENSVLQFLLPERGKFTLVFQEEDKTAHDKTK</sequence>
<dbReference type="EMBL" id="JARZFX010000021">
    <property type="protein sequence ID" value="MEC5425877.1"/>
    <property type="molecule type" value="Genomic_DNA"/>
</dbReference>
<comment type="caution">
    <text evidence="1">The sequence shown here is derived from an EMBL/GenBank/DDBJ whole genome shotgun (WGS) entry which is preliminary data.</text>
</comment>
<evidence type="ECO:0000313" key="2">
    <source>
        <dbReference type="Proteomes" id="UP001335737"/>
    </source>
</evidence>
<evidence type="ECO:0000313" key="1">
    <source>
        <dbReference type="EMBL" id="MEC5425877.1"/>
    </source>
</evidence>
<dbReference type="RefSeq" id="WP_327609407.1">
    <property type="nucleotide sequence ID" value="NZ_JARZFX010000021.1"/>
</dbReference>
<name>A0ABU6KKR5_9BACI</name>
<reference evidence="1 2" key="1">
    <citation type="journal article" date="2024" name="Int. J. Syst. Evol. Microbiol.">
        <title>Virgibacillus tibetensis sp. nov., isolated from salt lake on the Tibetan Plateau of China.</title>
        <authorList>
            <person name="Phurbu D."/>
            <person name="Liu Z.-X."/>
            <person name="Wang R."/>
            <person name="Zheng Y.-Y."/>
            <person name="Liu H.-C."/>
            <person name="Zhou Y.-G."/>
            <person name="Yu Y.-J."/>
            <person name="Li A.-H."/>
        </authorList>
    </citation>
    <scope>NUCLEOTIDE SEQUENCE [LARGE SCALE GENOMIC DNA]</scope>
    <source>
        <strain evidence="1 2">C22-A2</strain>
    </source>
</reference>
<gene>
    <name evidence="1" type="ORF">QGM71_20695</name>
</gene>
<dbReference type="Proteomes" id="UP001335737">
    <property type="component" value="Unassembled WGS sequence"/>
</dbReference>
<keyword evidence="2" id="KW-1185">Reference proteome</keyword>
<proteinExistence type="predicted"/>
<protein>
    <submittedName>
        <fullName evidence="1">Uncharacterized protein</fullName>
    </submittedName>
</protein>
<accession>A0ABU6KKR5</accession>
<organism evidence="1 2">
    <name type="scientific">Virgibacillus tibetensis</name>
    <dbReference type="NCBI Taxonomy" id="3042313"/>
    <lineage>
        <taxon>Bacteria</taxon>
        <taxon>Bacillati</taxon>
        <taxon>Bacillota</taxon>
        <taxon>Bacilli</taxon>
        <taxon>Bacillales</taxon>
        <taxon>Bacillaceae</taxon>
        <taxon>Virgibacillus</taxon>
    </lineage>
</organism>